<protein>
    <submittedName>
        <fullName evidence="4">Sugar kinase</fullName>
    </submittedName>
</protein>
<feature type="domain" description="Carbohydrate kinase PfkB" evidence="3">
    <location>
        <begin position="26"/>
        <end position="293"/>
    </location>
</feature>
<dbReference type="Gene3D" id="3.40.1190.20">
    <property type="match status" value="1"/>
</dbReference>
<organism evidence="4 5">
    <name type="scientific">Rhodococcus ruber</name>
    <dbReference type="NCBI Taxonomy" id="1830"/>
    <lineage>
        <taxon>Bacteria</taxon>
        <taxon>Bacillati</taxon>
        <taxon>Actinomycetota</taxon>
        <taxon>Actinomycetes</taxon>
        <taxon>Mycobacteriales</taxon>
        <taxon>Nocardiaceae</taxon>
        <taxon>Rhodococcus</taxon>
    </lineage>
</organism>
<dbReference type="GO" id="GO:0016301">
    <property type="term" value="F:kinase activity"/>
    <property type="evidence" value="ECO:0007669"/>
    <property type="project" value="UniProtKB-KW"/>
</dbReference>
<keyword evidence="1" id="KW-0808">Transferase</keyword>
<evidence type="ECO:0000256" key="1">
    <source>
        <dbReference type="ARBA" id="ARBA00022679"/>
    </source>
</evidence>
<keyword evidence="2 4" id="KW-0418">Kinase</keyword>
<dbReference type="CDD" id="cd01166">
    <property type="entry name" value="KdgK"/>
    <property type="match status" value="1"/>
</dbReference>
<dbReference type="RefSeq" id="WP_269602852.1">
    <property type="nucleotide sequence ID" value="NZ_JAPWIJ010000002.1"/>
</dbReference>
<proteinExistence type="predicted"/>
<keyword evidence="5" id="KW-1185">Reference proteome</keyword>
<evidence type="ECO:0000256" key="2">
    <source>
        <dbReference type="ARBA" id="ARBA00022777"/>
    </source>
</evidence>
<dbReference type="PANTHER" id="PTHR10584:SF166">
    <property type="entry name" value="RIBOKINASE"/>
    <property type="match status" value="1"/>
</dbReference>
<evidence type="ECO:0000313" key="4">
    <source>
        <dbReference type="EMBL" id="MCZ4518151.1"/>
    </source>
</evidence>
<dbReference type="InterPro" id="IPR029056">
    <property type="entry name" value="Ribokinase-like"/>
</dbReference>
<dbReference type="EMBL" id="JAPWIJ010000002">
    <property type="protein sequence ID" value="MCZ4518151.1"/>
    <property type="molecule type" value="Genomic_DNA"/>
</dbReference>
<dbReference type="Proteomes" id="UP001081071">
    <property type="component" value="Unassembled WGS sequence"/>
</dbReference>
<evidence type="ECO:0000313" key="5">
    <source>
        <dbReference type="Proteomes" id="UP001081071"/>
    </source>
</evidence>
<reference evidence="4" key="1">
    <citation type="submission" date="2022-12" db="EMBL/GenBank/DDBJ databases">
        <authorList>
            <person name="Krivoruchko A.V."/>
            <person name="Elkin A."/>
        </authorList>
    </citation>
    <scope>NUCLEOTIDE SEQUENCE</scope>
    <source>
        <strain evidence="4">IEGM 1391</strain>
    </source>
</reference>
<dbReference type="Pfam" id="PF00294">
    <property type="entry name" value="PfkB"/>
    <property type="match status" value="1"/>
</dbReference>
<evidence type="ECO:0000259" key="3">
    <source>
        <dbReference type="Pfam" id="PF00294"/>
    </source>
</evidence>
<name>A0ABT4MB14_9NOCA</name>
<sequence length="316" mass="32781">MTTTQFDVVLLGEPLVEVSTTEAFRHGADGVLGVSGDVVNAGAAAAAAGASVALVARVSDDELGDAVCRRIRELGIDDAYIRRVPGQQGVYFLHIDPEGNRQFSYARAGSVGSQLDVADLPEGVIEHAGAVLGGGIAAALSPTVARVMLQVAQRSARFVYDPNFRPRLTTAEQARGFLQNIAPYCEVMVPSAPSEIELLLGTDDPASAAASLMGWGARSVVVTQGSEGSSIFTEEGRSHQPVIPALQVIDQTGAGDVFAGTLTARLALGDDLREAAAMAAAAASLSVGGRGGTGLIAPLDEIRRHSERYLSERVTT</sequence>
<dbReference type="PANTHER" id="PTHR10584">
    <property type="entry name" value="SUGAR KINASE"/>
    <property type="match status" value="1"/>
</dbReference>
<dbReference type="InterPro" id="IPR011611">
    <property type="entry name" value="PfkB_dom"/>
</dbReference>
<gene>
    <name evidence="4" type="ORF">O4220_06440</name>
</gene>
<comment type="caution">
    <text evidence="4">The sequence shown here is derived from an EMBL/GenBank/DDBJ whole genome shotgun (WGS) entry which is preliminary data.</text>
</comment>
<accession>A0ABT4MB14</accession>
<dbReference type="SUPFAM" id="SSF53613">
    <property type="entry name" value="Ribokinase-like"/>
    <property type="match status" value="1"/>
</dbReference>